<evidence type="ECO:0000256" key="8">
    <source>
        <dbReference type="ARBA" id="ARBA00023306"/>
    </source>
</evidence>
<keyword evidence="5 9" id="KW-0812">Transmembrane</keyword>
<dbReference type="InterPro" id="IPR026579">
    <property type="entry name" value="FtsQ"/>
</dbReference>
<dbReference type="PANTHER" id="PTHR35851">
    <property type="entry name" value="CELL DIVISION PROTEIN FTSQ"/>
    <property type="match status" value="1"/>
</dbReference>
<dbReference type="Pfam" id="PF03799">
    <property type="entry name" value="FtsQ_DivIB_C"/>
    <property type="match status" value="1"/>
</dbReference>
<evidence type="ECO:0000313" key="13">
    <source>
        <dbReference type="Proteomes" id="UP000294862"/>
    </source>
</evidence>
<dbReference type="GO" id="GO:0043093">
    <property type="term" value="P:FtsZ-dependent cytokinesis"/>
    <property type="evidence" value="ECO:0007669"/>
    <property type="project" value="UniProtKB-UniRule"/>
</dbReference>
<keyword evidence="8 9" id="KW-0131">Cell cycle</keyword>
<dbReference type="RefSeq" id="WP_131991776.1">
    <property type="nucleotide sequence ID" value="NZ_JACGXM010000001.1"/>
</dbReference>
<protein>
    <recommendedName>
        <fullName evidence="9">Cell division protein FtsQ</fullName>
    </recommendedName>
</protein>
<dbReference type="InterPro" id="IPR005548">
    <property type="entry name" value="Cell_div_FtsQ/DivIB_C"/>
</dbReference>
<dbReference type="Gene3D" id="3.10.20.310">
    <property type="entry name" value="membrane protein fhac"/>
    <property type="match status" value="1"/>
</dbReference>
<keyword evidence="13" id="KW-1185">Reference proteome</keyword>
<comment type="similarity">
    <text evidence="9">Belongs to the FtsQ/DivIB family. FtsQ subfamily.</text>
</comment>
<evidence type="ECO:0000256" key="5">
    <source>
        <dbReference type="ARBA" id="ARBA00022692"/>
    </source>
</evidence>
<evidence type="ECO:0000256" key="2">
    <source>
        <dbReference type="ARBA" id="ARBA00022475"/>
    </source>
</evidence>
<dbReference type="Gene3D" id="3.40.50.11690">
    <property type="entry name" value="Cell division protein FtsQ/DivIB"/>
    <property type="match status" value="1"/>
</dbReference>
<evidence type="ECO:0000256" key="3">
    <source>
        <dbReference type="ARBA" id="ARBA00022519"/>
    </source>
</evidence>
<dbReference type="HAMAP" id="MF_00911">
    <property type="entry name" value="FtsQ_subfam"/>
    <property type="match status" value="1"/>
</dbReference>
<comment type="subcellular location">
    <subcellularLocation>
        <location evidence="9">Cell inner membrane</location>
        <topology evidence="9">Single-pass type II membrane protein</topology>
    </subcellularLocation>
    <subcellularLocation>
        <location evidence="1">Membrane</location>
    </subcellularLocation>
    <text evidence="9">Localizes to the division septum.</text>
</comment>
<evidence type="ECO:0000313" key="12">
    <source>
        <dbReference type="EMBL" id="TCO42665.1"/>
    </source>
</evidence>
<keyword evidence="4 9" id="KW-0132">Cell division</keyword>
<dbReference type="GO" id="GO:0005886">
    <property type="term" value="C:plasma membrane"/>
    <property type="evidence" value="ECO:0007669"/>
    <property type="project" value="UniProtKB-SubCell"/>
</dbReference>
<comment type="caution">
    <text evidence="12">The sequence shown here is derived from an EMBL/GenBank/DDBJ whole genome shotgun (WGS) entry which is preliminary data.</text>
</comment>
<dbReference type="Pfam" id="PF08478">
    <property type="entry name" value="POTRA_1"/>
    <property type="match status" value="1"/>
</dbReference>
<feature type="region of interest" description="Disordered" evidence="10">
    <location>
        <begin position="234"/>
        <end position="257"/>
    </location>
</feature>
<dbReference type="EMBL" id="SLWQ01000001">
    <property type="protein sequence ID" value="TCO42665.1"/>
    <property type="molecule type" value="Genomic_DNA"/>
</dbReference>
<dbReference type="PANTHER" id="PTHR35851:SF1">
    <property type="entry name" value="CELL DIVISION PROTEIN FTSQ"/>
    <property type="match status" value="1"/>
</dbReference>
<dbReference type="GO" id="GO:0032153">
    <property type="term" value="C:cell division site"/>
    <property type="evidence" value="ECO:0007669"/>
    <property type="project" value="UniProtKB-UniRule"/>
</dbReference>
<evidence type="ECO:0000256" key="1">
    <source>
        <dbReference type="ARBA" id="ARBA00004370"/>
    </source>
</evidence>
<evidence type="ECO:0000256" key="9">
    <source>
        <dbReference type="HAMAP-Rule" id="MF_00911"/>
    </source>
</evidence>
<sequence length="290" mass="31804">MSTGFPFKLAAWGVALTLVALPILGVLNGWFASDRWPVTRLNVNARFDHVSAEQIRAAAQPLLGKGFFALDLDEVRAAVARLPWVERAEVRKRWPDTVDLTVFEQQPFARWGSERLVNRRGELFSVAGADGLQGLPRLSGPDDRLDDVLRFHAECQREFTGSGLAVEAVALSPRGGWRLELASGTVVELGRDDAQRRLTRFLDVWPRLAGTHASAPAYIDLRYENGFAMRWPEPAADGNRESGIGNGQPQAATLRPVPDPFPTDPTTLLAATRLTALAIPDSRFPIPGPP</sequence>
<feature type="domain" description="POTRA" evidence="11">
    <location>
        <begin position="36"/>
        <end position="105"/>
    </location>
</feature>
<dbReference type="InterPro" id="IPR045335">
    <property type="entry name" value="FtsQ_C_sf"/>
</dbReference>
<keyword evidence="6 9" id="KW-1133">Transmembrane helix</keyword>
<comment type="function">
    <text evidence="9">Essential cell division protein. May link together the upstream cell division proteins, which are predominantly cytoplasmic, with the downstream cell division proteins, which are predominantly periplasmic. May control correct divisome assembly.</text>
</comment>
<keyword evidence="2 9" id="KW-1003">Cell membrane</keyword>
<dbReference type="OrthoDB" id="9790370at2"/>
<evidence type="ECO:0000256" key="10">
    <source>
        <dbReference type="SAM" id="MobiDB-lite"/>
    </source>
</evidence>
<reference evidence="12 13" key="1">
    <citation type="journal article" date="2015" name="Stand. Genomic Sci.">
        <title>Genomic Encyclopedia of Bacterial and Archaeal Type Strains, Phase III: the genomes of soil and plant-associated and newly described type strains.</title>
        <authorList>
            <person name="Whitman W.B."/>
            <person name="Woyke T."/>
            <person name="Klenk H.P."/>
            <person name="Zhou Y."/>
            <person name="Lilburn T.G."/>
            <person name="Beck B.J."/>
            <person name="De Vos P."/>
            <person name="Vandamme P."/>
            <person name="Eisen J.A."/>
            <person name="Garrity G."/>
            <person name="Hugenholtz P."/>
            <person name="Kyrpides N.C."/>
        </authorList>
    </citation>
    <scope>NUCLEOTIDE SEQUENCE [LARGE SCALE GENOMIC DNA]</scope>
    <source>
        <strain evidence="12 13">A3</strain>
    </source>
</reference>
<evidence type="ECO:0000256" key="6">
    <source>
        <dbReference type="ARBA" id="ARBA00022989"/>
    </source>
</evidence>
<proteinExistence type="inferred from homology"/>
<evidence type="ECO:0000259" key="11">
    <source>
        <dbReference type="PROSITE" id="PS51779"/>
    </source>
</evidence>
<dbReference type="PROSITE" id="PS51779">
    <property type="entry name" value="POTRA"/>
    <property type="match status" value="1"/>
</dbReference>
<name>A0A4R2IIX3_9GAMM</name>
<keyword evidence="3 9" id="KW-0997">Cell inner membrane</keyword>
<evidence type="ECO:0000256" key="4">
    <source>
        <dbReference type="ARBA" id="ARBA00022618"/>
    </source>
</evidence>
<gene>
    <name evidence="9" type="primary">ftsQ</name>
    <name evidence="12" type="ORF">EV148_10170</name>
</gene>
<accession>A0A4R2IIX3</accession>
<dbReference type="Proteomes" id="UP000294862">
    <property type="component" value="Unassembled WGS sequence"/>
</dbReference>
<organism evidence="12 13">
    <name type="scientific">Dokdonella fugitiva</name>
    <dbReference type="NCBI Taxonomy" id="328517"/>
    <lineage>
        <taxon>Bacteria</taxon>
        <taxon>Pseudomonadati</taxon>
        <taxon>Pseudomonadota</taxon>
        <taxon>Gammaproteobacteria</taxon>
        <taxon>Lysobacterales</taxon>
        <taxon>Rhodanobacteraceae</taxon>
        <taxon>Dokdonella</taxon>
    </lineage>
</organism>
<dbReference type="InterPro" id="IPR013685">
    <property type="entry name" value="POTRA_FtsQ_type"/>
</dbReference>
<dbReference type="AlphaFoldDB" id="A0A4R2IIX3"/>
<comment type="subunit">
    <text evidence="9">Part of a complex composed of FtsB, FtsL and FtsQ.</text>
</comment>
<dbReference type="InterPro" id="IPR034746">
    <property type="entry name" value="POTRA"/>
</dbReference>
<dbReference type="GO" id="GO:0090529">
    <property type="term" value="P:cell septum assembly"/>
    <property type="evidence" value="ECO:0007669"/>
    <property type="project" value="InterPro"/>
</dbReference>
<evidence type="ECO:0000256" key="7">
    <source>
        <dbReference type="ARBA" id="ARBA00023136"/>
    </source>
</evidence>
<feature type="transmembrane region" description="Helical" evidence="9">
    <location>
        <begin position="12"/>
        <end position="31"/>
    </location>
</feature>
<keyword evidence="7 9" id="KW-0472">Membrane</keyword>